<dbReference type="AlphaFoldDB" id="D3B8W6"/>
<evidence type="ECO:0000256" key="1">
    <source>
        <dbReference type="PROSITE-ProRule" id="PRU00285"/>
    </source>
</evidence>
<dbReference type="InParanoid" id="D3B8W6"/>
<dbReference type="RefSeq" id="XP_020434601.1">
    <property type="nucleotide sequence ID" value="XM_020575806.1"/>
</dbReference>
<reference evidence="5 6" key="1">
    <citation type="journal article" date="2011" name="Genome Res.">
        <title>Phylogeny-wide analysis of social amoeba genomes highlights ancient origins for complex intercellular communication.</title>
        <authorList>
            <person name="Heidel A.J."/>
            <person name="Lawal H.M."/>
            <person name="Felder M."/>
            <person name="Schilde C."/>
            <person name="Helps N.R."/>
            <person name="Tunggal B."/>
            <person name="Rivero F."/>
            <person name="John U."/>
            <person name="Schleicher M."/>
            <person name="Eichinger L."/>
            <person name="Platzer M."/>
            <person name="Noegel A.A."/>
            <person name="Schaap P."/>
            <person name="Gloeckner G."/>
        </authorList>
    </citation>
    <scope>NUCLEOTIDE SEQUENCE [LARGE SCALE GENOMIC DNA]</scope>
    <source>
        <strain evidence="6">ATCC 26659 / Pp 5 / PN500</strain>
    </source>
</reference>
<evidence type="ECO:0000256" key="2">
    <source>
        <dbReference type="RuleBase" id="RU003616"/>
    </source>
</evidence>
<dbReference type="Gene3D" id="2.60.40.790">
    <property type="match status" value="1"/>
</dbReference>
<protein>
    <recommendedName>
        <fullName evidence="4">SHSP domain-containing protein</fullName>
    </recommendedName>
</protein>
<dbReference type="SUPFAM" id="SSF49764">
    <property type="entry name" value="HSP20-like chaperones"/>
    <property type="match status" value="1"/>
</dbReference>
<feature type="coiled-coil region" evidence="3">
    <location>
        <begin position="89"/>
        <end position="219"/>
    </location>
</feature>
<keyword evidence="6" id="KW-1185">Reference proteome</keyword>
<organism evidence="5 6">
    <name type="scientific">Heterostelium pallidum (strain ATCC 26659 / Pp 5 / PN500)</name>
    <name type="common">Cellular slime mold</name>
    <name type="synonym">Polysphondylium pallidum</name>
    <dbReference type="NCBI Taxonomy" id="670386"/>
    <lineage>
        <taxon>Eukaryota</taxon>
        <taxon>Amoebozoa</taxon>
        <taxon>Evosea</taxon>
        <taxon>Eumycetozoa</taxon>
        <taxon>Dictyostelia</taxon>
        <taxon>Acytosteliales</taxon>
        <taxon>Acytosteliaceae</taxon>
        <taxon>Heterostelium</taxon>
    </lineage>
</organism>
<dbReference type="InterPro" id="IPR008978">
    <property type="entry name" value="HSP20-like_chaperone"/>
</dbReference>
<dbReference type="Proteomes" id="UP000001396">
    <property type="component" value="Unassembled WGS sequence"/>
</dbReference>
<dbReference type="PROSITE" id="PS01031">
    <property type="entry name" value="SHSP"/>
    <property type="match status" value="1"/>
</dbReference>
<comment type="caution">
    <text evidence="5">The sequence shown here is derived from an EMBL/GenBank/DDBJ whole genome shotgun (WGS) entry which is preliminary data.</text>
</comment>
<evidence type="ECO:0000313" key="6">
    <source>
        <dbReference type="Proteomes" id="UP000001396"/>
    </source>
</evidence>
<feature type="domain" description="SHSP" evidence="4">
    <location>
        <begin position="215"/>
        <end position="360"/>
    </location>
</feature>
<comment type="similarity">
    <text evidence="1 2">Belongs to the small heat shock protein (HSP20) family.</text>
</comment>
<evidence type="ECO:0000256" key="3">
    <source>
        <dbReference type="SAM" id="Coils"/>
    </source>
</evidence>
<proteinExistence type="inferred from homology"/>
<dbReference type="CDD" id="cd06464">
    <property type="entry name" value="ACD_sHsps-like"/>
    <property type="match status" value="1"/>
</dbReference>
<sequence length="360" mass="43984">MYILEEPIYYQNKVRPNYYNSRERQPQSYDEFLFGQPQPALYVEIPVSRLNQFYGGDSSDEEDEYMDEDDYEQERINHLREKQYYQQLRQEEQRKKQQQFQQFQQYQQRKQREQQELLEREKLRKLEDEQRQQQILLERQRKQKYQQELLQQRQREQQQEYLEKQRKQRQQQFLEQQRKHQQQQQEQQQRQQIQFEERQRQLREYLERQKEEKLKVEKKFIPKYQISDSVDGSVLISVELAGFKKEDINISVNGLLLTVSGTKSEDTINSKEDSPYFEEIDDQEIDFINSTDSPIPLRNPWASKQTTLVKPKQNDSFSLPFELSKNLDLTTINAKHTNGMLNIKINRKPTQKSFSVNILY</sequence>
<name>D3B8W6_HETP5</name>
<evidence type="ECO:0000259" key="4">
    <source>
        <dbReference type="PROSITE" id="PS01031"/>
    </source>
</evidence>
<accession>D3B8W6</accession>
<evidence type="ECO:0000313" key="5">
    <source>
        <dbReference type="EMBL" id="EFA82484.1"/>
    </source>
</evidence>
<dbReference type="Pfam" id="PF00011">
    <property type="entry name" value="HSP20"/>
    <property type="match status" value="1"/>
</dbReference>
<dbReference type="GeneID" id="31360396"/>
<dbReference type="InterPro" id="IPR002068">
    <property type="entry name" value="A-crystallin/Hsp20_dom"/>
</dbReference>
<dbReference type="EMBL" id="ADBJ01000020">
    <property type="protein sequence ID" value="EFA82484.1"/>
    <property type="molecule type" value="Genomic_DNA"/>
</dbReference>
<keyword evidence="3" id="KW-0175">Coiled coil</keyword>
<gene>
    <name evidence="5" type="ORF">PPL_04909</name>
</gene>